<evidence type="ECO:0000313" key="7">
    <source>
        <dbReference type="EMBL" id="MBD9699800.1"/>
    </source>
</evidence>
<evidence type="ECO:0000256" key="4">
    <source>
        <dbReference type="ARBA" id="ARBA00023136"/>
    </source>
</evidence>
<gene>
    <name evidence="7" type="ORF">IGS67_09890</name>
</gene>
<evidence type="ECO:0000256" key="1">
    <source>
        <dbReference type="ARBA" id="ARBA00004167"/>
    </source>
</evidence>
<evidence type="ECO:0000256" key="2">
    <source>
        <dbReference type="ARBA" id="ARBA00022692"/>
    </source>
</evidence>
<protein>
    <submittedName>
        <fullName evidence="7">Neutral zinc metallopeptidase</fullName>
    </submittedName>
</protein>
<keyword evidence="2 6" id="KW-0812">Transmembrane</keyword>
<sequence>MTFNDDARFDTSKVSKRSGGKGMAIGGGGSIAVILLVVVAQQFGLDLSGLVGGGTSNIAVDGSTNGDLSRCSTGAAANQDDECRVVGAANSLDAYWAAEYPRIASGEYRTPHVNLFEGSVSTACGSASSAVGPFYCPGDEDIYLDTSFYKTLRSQLGADGGSLAQMYVVAHEWGHHISTLTGAMAAAERGGSGPTSDSVRIELQADCYAGAWVGAAATTKDDAGTTFLKPPTKAEIADALDTASAIGDDAIQGQSGSVRPESWTHGSSEQRQRWFTTGLEQGAGACDTFAVSGNKL</sequence>
<comment type="subcellular location">
    <subcellularLocation>
        <location evidence="1">Membrane</location>
        <topology evidence="1">Single-pass membrane protein</topology>
    </subcellularLocation>
</comment>
<keyword evidence="4 6" id="KW-0472">Membrane</keyword>
<keyword evidence="8" id="KW-1185">Reference proteome</keyword>
<name>A0ABR9DRQ4_9MICO</name>
<keyword evidence="3 6" id="KW-1133">Transmembrane helix</keyword>
<dbReference type="Proteomes" id="UP000642107">
    <property type="component" value="Unassembled WGS sequence"/>
</dbReference>
<feature type="region of interest" description="Disordered" evidence="5">
    <location>
        <begin position="1"/>
        <end position="21"/>
    </location>
</feature>
<dbReference type="PANTHER" id="PTHR30168:SF0">
    <property type="entry name" value="INNER MEMBRANE PROTEIN"/>
    <property type="match status" value="1"/>
</dbReference>
<feature type="transmembrane region" description="Helical" evidence="6">
    <location>
        <begin position="22"/>
        <end position="40"/>
    </location>
</feature>
<accession>A0ABR9DRQ4</accession>
<comment type="caution">
    <text evidence="7">The sequence shown here is derived from an EMBL/GenBank/DDBJ whole genome shotgun (WGS) entry which is preliminary data.</text>
</comment>
<feature type="compositionally biased region" description="Basic and acidic residues" evidence="5">
    <location>
        <begin position="1"/>
        <end position="13"/>
    </location>
</feature>
<proteinExistence type="predicted"/>
<evidence type="ECO:0000256" key="5">
    <source>
        <dbReference type="SAM" id="MobiDB-lite"/>
    </source>
</evidence>
<evidence type="ECO:0000313" key="8">
    <source>
        <dbReference type="Proteomes" id="UP000642107"/>
    </source>
</evidence>
<evidence type="ECO:0000256" key="3">
    <source>
        <dbReference type="ARBA" id="ARBA00022989"/>
    </source>
</evidence>
<organism evidence="7 8">
    <name type="scientific">Flavimobilis rhizosphaerae</name>
    <dbReference type="NCBI Taxonomy" id="2775421"/>
    <lineage>
        <taxon>Bacteria</taxon>
        <taxon>Bacillati</taxon>
        <taxon>Actinomycetota</taxon>
        <taxon>Actinomycetes</taxon>
        <taxon>Micrococcales</taxon>
        <taxon>Jonesiaceae</taxon>
        <taxon>Flavimobilis</taxon>
    </lineage>
</organism>
<dbReference type="RefSeq" id="WP_192280265.1">
    <property type="nucleotide sequence ID" value="NZ_JACZDF010000005.1"/>
</dbReference>
<dbReference type="InterPro" id="IPR007343">
    <property type="entry name" value="Uncharacterised_pept_Zn_put"/>
</dbReference>
<reference evidence="7 8" key="1">
    <citation type="submission" date="2020-09" db="EMBL/GenBank/DDBJ databases">
        <title>Flavimobilis rhizosphaerae sp. nov., isolated from rhizosphere soil of Spartina alterniflora.</title>
        <authorList>
            <person name="Hanqin C."/>
        </authorList>
    </citation>
    <scope>NUCLEOTIDE SEQUENCE [LARGE SCALE GENOMIC DNA]</scope>
    <source>
        <strain evidence="7 8">GY 10621</strain>
    </source>
</reference>
<dbReference type="EMBL" id="JACZDF010000005">
    <property type="protein sequence ID" value="MBD9699800.1"/>
    <property type="molecule type" value="Genomic_DNA"/>
</dbReference>
<dbReference type="PANTHER" id="PTHR30168">
    <property type="entry name" value="PUTATIVE MEMBRANE PROTEIN YPFJ"/>
    <property type="match status" value="1"/>
</dbReference>
<dbReference type="Pfam" id="PF04228">
    <property type="entry name" value="Zn_peptidase"/>
    <property type="match status" value="1"/>
</dbReference>
<evidence type="ECO:0000256" key="6">
    <source>
        <dbReference type="SAM" id="Phobius"/>
    </source>
</evidence>